<gene>
    <name evidence="1" type="ORF">BU25DRAFT_463813</name>
</gene>
<evidence type="ECO:0000313" key="2">
    <source>
        <dbReference type="Proteomes" id="UP000799754"/>
    </source>
</evidence>
<sequence length="396" mass="43726">MGQHHSSACSAPAHAPQAPAPNHAPRPIAPIRRRSSSSGIVTSQAIFLTNLARTDPRQLKAHEALYHDAYYRENAKETPDFALLKKWYLAYFLKQKGQPLNTEQRVMLESGDPSDNGGKRAGTAQSLGRVDELFGEYFQAAKIENDAERTRKTSLQPIAPIEDADVQASQANSQTLSQHFPTPVLQAQSLTPASAQPFNEFFEETVAARTVSLEEKAVSNIRFEIWDRDTIDSGLDRILATGSIYQAQSATQIAEPVPQGMAALRSGISYLSSLPQSLATGNEAVDDEMQKLLEYAYQTDRTTLQNTPEDEQLLRQTTEESKADWQRYCDFYADRESQAVDAPPIEDPIVGEFDFSDPLSEEQLAAFDFEDPPGQGVFAQSDVRIAAAHAANLARH</sequence>
<protein>
    <submittedName>
        <fullName evidence="1">Uncharacterized protein</fullName>
    </submittedName>
</protein>
<name>A0ACB6RJP2_9PLEO</name>
<keyword evidence="2" id="KW-1185">Reference proteome</keyword>
<reference evidence="1" key="1">
    <citation type="journal article" date="2020" name="Stud. Mycol.">
        <title>101 Dothideomycetes genomes: a test case for predicting lifestyles and emergence of pathogens.</title>
        <authorList>
            <person name="Haridas S."/>
            <person name="Albert R."/>
            <person name="Binder M."/>
            <person name="Bloem J."/>
            <person name="Labutti K."/>
            <person name="Salamov A."/>
            <person name="Andreopoulos B."/>
            <person name="Baker S."/>
            <person name="Barry K."/>
            <person name="Bills G."/>
            <person name="Bluhm B."/>
            <person name="Cannon C."/>
            <person name="Castanera R."/>
            <person name="Culley D."/>
            <person name="Daum C."/>
            <person name="Ezra D."/>
            <person name="Gonzalez J."/>
            <person name="Henrissat B."/>
            <person name="Kuo A."/>
            <person name="Liang C."/>
            <person name="Lipzen A."/>
            <person name="Lutzoni F."/>
            <person name="Magnuson J."/>
            <person name="Mondo S."/>
            <person name="Nolan M."/>
            <person name="Ohm R."/>
            <person name="Pangilinan J."/>
            <person name="Park H.-J."/>
            <person name="Ramirez L."/>
            <person name="Alfaro M."/>
            <person name="Sun H."/>
            <person name="Tritt A."/>
            <person name="Yoshinaga Y."/>
            <person name="Zwiers L.-H."/>
            <person name="Turgeon B."/>
            <person name="Goodwin S."/>
            <person name="Spatafora J."/>
            <person name="Crous P."/>
            <person name="Grigoriev I."/>
        </authorList>
    </citation>
    <scope>NUCLEOTIDE SEQUENCE</scope>
    <source>
        <strain evidence="1">CBS 525.71</strain>
    </source>
</reference>
<dbReference type="EMBL" id="MU006757">
    <property type="protein sequence ID" value="KAF2621323.1"/>
    <property type="molecule type" value="Genomic_DNA"/>
</dbReference>
<comment type="caution">
    <text evidence="1">The sequence shown here is derived from an EMBL/GenBank/DDBJ whole genome shotgun (WGS) entry which is preliminary data.</text>
</comment>
<evidence type="ECO:0000313" key="1">
    <source>
        <dbReference type="EMBL" id="KAF2621323.1"/>
    </source>
</evidence>
<organism evidence="1 2">
    <name type="scientific">Macroventuria anomochaeta</name>
    <dbReference type="NCBI Taxonomy" id="301207"/>
    <lineage>
        <taxon>Eukaryota</taxon>
        <taxon>Fungi</taxon>
        <taxon>Dikarya</taxon>
        <taxon>Ascomycota</taxon>
        <taxon>Pezizomycotina</taxon>
        <taxon>Dothideomycetes</taxon>
        <taxon>Pleosporomycetidae</taxon>
        <taxon>Pleosporales</taxon>
        <taxon>Pleosporineae</taxon>
        <taxon>Didymellaceae</taxon>
        <taxon>Macroventuria</taxon>
    </lineage>
</organism>
<dbReference type="Proteomes" id="UP000799754">
    <property type="component" value="Unassembled WGS sequence"/>
</dbReference>
<proteinExistence type="predicted"/>
<accession>A0ACB6RJP2</accession>